<dbReference type="SUPFAM" id="SSF55961">
    <property type="entry name" value="Bet v1-like"/>
    <property type="match status" value="1"/>
</dbReference>
<dbReference type="EMBL" id="JAAIVB010000078">
    <property type="protein sequence ID" value="NEX64163.1"/>
    <property type="molecule type" value="Genomic_DNA"/>
</dbReference>
<comment type="caution">
    <text evidence="2">The sequence shown here is derived from an EMBL/GenBank/DDBJ whole genome shotgun (WGS) entry which is preliminary data.</text>
</comment>
<protein>
    <submittedName>
        <fullName evidence="2">Carbon monoxide dehydrogenase subunit G</fullName>
    </submittedName>
</protein>
<sequence length="174" mass="18224">MDMSSARRVPASREAVWLALNDPDTLKQCVAGCERFEAVGDNAYQITMVSKIGSIRTRFNGKLLVADSNPPESYTLVFEGEGGMAGFAKGRAQVTLSVEGVETLLAYTANAQIGGKLAQIGSRLLDAAAGKMADEFFAAFVRRLSEGAVEPGASASAEAEDTVIGTGRAKEEGA</sequence>
<dbReference type="RefSeq" id="WP_163968073.1">
    <property type="nucleotide sequence ID" value="NZ_JAAIVB010000078.1"/>
</dbReference>
<keyword evidence="3" id="KW-1185">Reference proteome</keyword>
<dbReference type="InterPro" id="IPR023393">
    <property type="entry name" value="START-like_dom_sf"/>
</dbReference>
<gene>
    <name evidence="2" type="ORF">G3574_24035</name>
</gene>
<dbReference type="InterPro" id="IPR010419">
    <property type="entry name" value="CO_DH_gsu"/>
</dbReference>
<organism evidence="2 3">
    <name type="scientific">Noviherbaspirillum galbum</name>
    <dbReference type="NCBI Taxonomy" id="2709383"/>
    <lineage>
        <taxon>Bacteria</taxon>
        <taxon>Pseudomonadati</taxon>
        <taxon>Pseudomonadota</taxon>
        <taxon>Betaproteobacteria</taxon>
        <taxon>Burkholderiales</taxon>
        <taxon>Oxalobacteraceae</taxon>
        <taxon>Noviherbaspirillum</taxon>
    </lineage>
</organism>
<evidence type="ECO:0000313" key="2">
    <source>
        <dbReference type="EMBL" id="NEX64163.1"/>
    </source>
</evidence>
<evidence type="ECO:0000313" key="3">
    <source>
        <dbReference type="Proteomes" id="UP000482155"/>
    </source>
</evidence>
<dbReference type="PANTHER" id="PTHR38588">
    <property type="entry name" value="BLL0334 PROTEIN"/>
    <property type="match status" value="1"/>
</dbReference>
<dbReference type="PANTHER" id="PTHR38588:SF1">
    <property type="entry name" value="BLL0334 PROTEIN"/>
    <property type="match status" value="1"/>
</dbReference>
<feature type="region of interest" description="Disordered" evidence="1">
    <location>
        <begin position="151"/>
        <end position="174"/>
    </location>
</feature>
<reference evidence="2 3" key="1">
    <citation type="submission" date="2020-02" db="EMBL/GenBank/DDBJ databases">
        <authorList>
            <person name="Kim M.K."/>
        </authorList>
    </citation>
    <scope>NUCLEOTIDE SEQUENCE [LARGE SCALE GENOMIC DNA]</scope>
    <source>
        <strain evidence="2 3">17J57-3</strain>
    </source>
</reference>
<evidence type="ECO:0000256" key="1">
    <source>
        <dbReference type="SAM" id="MobiDB-lite"/>
    </source>
</evidence>
<dbReference type="CDD" id="cd05018">
    <property type="entry name" value="CoxG"/>
    <property type="match status" value="1"/>
</dbReference>
<accession>A0A6B3STP4</accession>
<dbReference type="Proteomes" id="UP000482155">
    <property type="component" value="Unassembled WGS sequence"/>
</dbReference>
<dbReference type="Gene3D" id="3.30.530.20">
    <property type="match status" value="1"/>
</dbReference>
<proteinExistence type="predicted"/>
<dbReference type="Pfam" id="PF06240">
    <property type="entry name" value="COXG"/>
    <property type="match status" value="1"/>
</dbReference>
<name>A0A6B3STP4_9BURK</name>
<dbReference type="AlphaFoldDB" id="A0A6B3STP4"/>